<reference evidence="2" key="1">
    <citation type="submission" date="2018-05" db="EMBL/GenBank/DDBJ databases">
        <authorList>
            <person name="Lanie J.A."/>
            <person name="Ng W.-L."/>
            <person name="Kazmierczak K.M."/>
            <person name="Andrzejewski T.M."/>
            <person name="Davidsen T.M."/>
            <person name="Wayne K.J."/>
            <person name="Tettelin H."/>
            <person name="Glass J.I."/>
            <person name="Rusch D."/>
            <person name="Podicherti R."/>
            <person name="Tsui H.-C.T."/>
            <person name="Winkler M.E."/>
        </authorList>
    </citation>
    <scope>NUCLEOTIDE SEQUENCE</scope>
</reference>
<dbReference type="InterPro" id="IPR015943">
    <property type="entry name" value="WD40/YVTN_repeat-like_dom_sf"/>
</dbReference>
<dbReference type="SUPFAM" id="SSF50969">
    <property type="entry name" value="YVTN repeat-like/Quinoprotein amine dehydrogenase"/>
    <property type="match status" value="1"/>
</dbReference>
<sequence length="520" mass="55693">GSILASSPLTNGDAAEKTTPKLAAAIGHPSFLSPHASPIALNRNRVFVVNTPSDTVDVIDQKSRKVVARIDVGIDPVGIAVRPDGEEVWVTNHISDSVSIIDVDPASPTYLQIIATVQEFDSETKSTRFDEPVGIAFANNNKAYVALSSENKIAVINVGTRKVDKRLNIPAQDPRAIVVRGDRLYVIPFESNNKTQLSGGIGKIDGNLVTFDANEHSIANNNVLSLGHVTDIVKHPRVPDRDLFIFDTGTDELVDVIDTLGTLLYGLTVDSNGRVFIAQTDARNDANGRSGSKKHGLAELENRAFFNLITSVKLGSKPEFFSLEPLPPKHPEKGKALATPFAIEISADDSTLVVSAAGSDKIFTVDVKTGDVLGQVEVDSVPRGIALESIDGGGLSNAWVLNAVANTVSLVDVSNPAKPEVMETIALQDPTHPEFKQGRISFNKAAASTTQTFSCASCHPDGHTDQLLWVLKTPIVSGGNQIMPRSTMPVRGLRDTAPYHWDGIPGDPYGGNNSANIRRR</sequence>
<proteinExistence type="predicted"/>
<organism evidence="2">
    <name type="scientific">marine metagenome</name>
    <dbReference type="NCBI Taxonomy" id="408172"/>
    <lineage>
        <taxon>unclassified sequences</taxon>
        <taxon>metagenomes</taxon>
        <taxon>ecological metagenomes</taxon>
    </lineage>
</organism>
<dbReference type="InterPro" id="IPR011044">
    <property type="entry name" value="Quino_amine_DH_bsu"/>
</dbReference>
<dbReference type="AlphaFoldDB" id="A0A382FNE7"/>
<name>A0A382FNE7_9ZZZZ</name>
<dbReference type="EMBL" id="UINC01050771">
    <property type="protein sequence ID" value="SVB64135.1"/>
    <property type="molecule type" value="Genomic_DNA"/>
</dbReference>
<dbReference type="Gene3D" id="2.130.10.10">
    <property type="entry name" value="YVTN repeat-like/Quinoprotein amine dehydrogenase"/>
    <property type="match status" value="2"/>
</dbReference>
<dbReference type="GO" id="GO:0020037">
    <property type="term" value="F:heme binding"/>
    <property type="evidence" value="ECO:0007669"/>
    <property type="project" value="InterPro"/>
</dbReference>
<dbReference type="PANTHER" id="PTHR47197:SF3">
    <property type="entry name" value="DIHYDRO-HEME D1 DEHYDROGENASE"/>
    <property type="match status" value="1"/>
</dbReference>
<dbReference type="InterPro" id="IPR036909">
    <property type="entry name" value="Cyt_c-like_dom_sf"/>
</dbReference>
<dbReference type="InterPro" id="IPR011964">
    <property type="entry name" value="YVTN_b-propeller_repeat"/>
</dbReference>
<accession>A0A382FNE7</accession>
<evidence type="ECO:0000313" key="2">
    <source>
        <dbReference type="EMBL" id="SVB64135.1"/>
    </source>
</evidence>
<feature type="region of interest" description="Disordered" evidence="1">
    <location>
        <begin position="497"/>
        <end position="520"/>
    </location>
</feature>
<feature type="non-terminal residue" evidence="2">
    <location>
        <position position="520"/>
    </location>
</feature>
<feature type="compositionally biased region" description="Polar residues" evidence="1">
    <location>
        <begin position="511"/>
        <end position="520"/>
    </location>
</feature>
<protein>
    <recommendedName>
        <fullName evidence="3">Cytochrome c domain-containing protein</fullName>
    </recommendedName>
</protein>
<feature type="non-terminal residue" evidence="2">
    <location>
        <position position="1"/>
    </location>
</feature>
<evidence type="ECO:0000256" key="1">
    <source>
        <dbReference type="SAM" id="MobiDB-lite"/>
    </source>
</evidence>
<dbReference type="NCBIfam" id="TIGR02276">
    <property type="entry name" value="beta_rpt_yvtn"/>
    <property type="match status" value="1"/>
</dbReference>
<evidence type="ECO:0008006" key="3">
    <source>
        <dbReference type="Google" id="ProtNLM"/>
    </source>
</evidence>
<gene>
    <name evidence="2" type="ORF">METZ01_LOCUS216989</name>
</gene>
<dbReference type="PANTHER" id="PTHR47197">
    <property type="entry name" value="PROTEIN NIRF"/>
    <property type="match status" value="1"/>
</dbReference>
<dbReference type="SUPFAM" id="SSF46626">
    <property type="entry name" value="Cytochrome c"/>
    <property type="match status" value="1"/>
</dbReference>
<dbReference type="InterPro" id="IPR051200">
    <property type="entry name" value="Host-pathogen_enzymatic-act"/>
</dbReference>
<dbReference type="Gene3D" id="1.10.760.10">
    <property type="entry name" value="Cytochrome c-like domain"/>
    <property type="match status" value="1"/>
</dbReference>
<dbReference type="GO" id="GO:0009055">
    <property type="term" value="F:electron transfer activity"/>
    <property type="evidence" value="ECO:0007669"/>
    <property type="project" value="InterPro"/>
</dbReference>